<evidence type="ECO:0000313" key="1">
    <source>
        <dbReference type="EMBL" id="JAD40692.1"/>
    </source>
</evidence>
<reference evidence="1" key="1">
    <citation type="submission" date="2014-09" db="EMBL/GenBank/DDBJ databases">
        <authorList>
            <person name="Magalhaes I.L.F."/>
            <person name="Oliveira U."/>
            <person name="Santos F.R."/>
            <person name="Vidigal T.H.D.A."/>
            <person name="Brescovit A.D."/>
            <person name="Santos A.J."/>
        </authorList>
    </citation>
    <scope>NUCLEOTIDE SEQUENCE</scope>
    <source>
        <tissue evidence="1">Shoot tissue taken approximately 20 cm above the soil surface</tissue>
    </source>
</reference>
<reference evidence="1" key="2">
    <citation type="journal article" date="2015" name="Data Brief">
        <title>Shoot transcriptome of the giant reed, Arundo donax.</title>
        <authorList>
            <person name="Barrero R.A."/>
            <person name="Guerrero F.D."/>
            <person name="Moolhuijzen P."/>
            <person name="Goolsby J.A."/>
            <person name="Tidwell J."/>
            <person name="Bellgard S.E."/>
            <person name="Bellgard M.I."/>
        </authorList>
    </citation>
    <scope>NUCLEOTIDE SEQUENCE</scope>
    <source>
        <tissue evidence="1">Shoot tissue taken approximately 20 cm above the soil surface</tissue>
    </source>
</reference>
<accession>A0A0A9A0X7</accession>
<dbReference type="AlphaFoldDB" id="A0A0A9A0X7"/>
<proteinExistence type="predicted"/>
<name>A0A0A9A0X7_ARUDO</name>
<dbReference type="EMBL" id="GBRH01257203">
    <property type="protein sequence ID" value="JAD40692.1"/>
    <property type="molecule type" value="Transcribed_RNA"/>
</dbReference>
<protein>
    <submittedName>
        <fullName evidence="1">Uncharacterized protein</fullName>
    </submittedName>
</protein>
<sequence length="24" mass="2732">MAVGSSLFKFYIFEVVFLLASLHL</sequence>
<organism evidence="1">
    <name type="scientific">Arundo donax</name>
    <name type="common">Giant reed</name>
    <name type="synonym">Donax arundinaceus</name>
    <dbReference type="NCBI Taxonomy" id="35708"/>
    <lineage>
        <taxon>Eukaryota</taxon>
        <taxon>Viridiplantae</taxon>
        <taxon>Streptophyta</taxon>
        <taxon>Embryophyta</taxon>
        <taxon>Tracheophyta</taxon>
        <taxon>Spermatophyta</taxon>
        <taxon>Magnoliopsida</taxon>
        <taxon>Liliopsida</taxon>
        <taxon>Poales</taxon>
        <taxon>Poaceae</taxon>
        <taxon>PACMAD clade</taxon>
        <taxon>Arundinoideae</taxon>
        <taxon>Arundineae</taxon>
        <taxon>Arundo</taxon>
    </lineage>
</organism>